<dbReference type="OrthoDB" id="1903104at2759"/>
<dbReference type="EMBL" id="OA882287">
    <property type="protein sequence ID" value="CAD7274437.1"/>
    <property type="molecule type" value="Genomic_DNA"/>
</dbReference>
<proteinExistence type="predicted"/>
<feature type="region of interest" description="Disordered" evidence="1">
    <location>
        <begin position="176"/>
        <end position="230"/>
    </location>
</feature>
<dbReference type="EMBL" id="CAJPEX010000250">
    <property type="protein sequence ID" value="CAG0914589.1"/>
    <property type="molecule type" value="Genomic_DNA"/>
</dbReference>
<name>A0A7R9GBA0_9CRUS</name>
<dbReference type="Pfam" id="PF14051">
    <property type="entry name" value="DPF1-3_N"/>
    <property type="match status" value="1"/>
</dbReference>
<feature type="compositionally biased region" description="Basic and acidic residues" evidence="1">
    <location>
        <begin position="204"/>
        <end position="230"/>
    </location>
</feature>
<accession>A0A7R9GBA0</accession>
<keyword evidence="4" id="KW-1185">Reference proteome</keyword>
<sequence>MPQAGPGDEPVGPQPAKPFSFQSVENFLSDKAYKDMLENASSFNTRLLVERRMRLPFLDAQTGIAQNSSMLMFNRRDRMPGDSSLGKLYVYPAAKWRKRKRQYHLNFFNFPRKVVKAEVPETLLESVDLALTQSNSLPMLEPKEDSRDQFSSNEQAKAVQPEASWAYYEDDLGLDEEDFDQPQDADSDFDYEESYKKKKKKARAKESTPKAANDARKEKGRAPENEAEKAVNCDECAFQAVPNLMALMLNG</sequence>
<evidence type="ECO:0000256" key="1">
    <source>
        <dbReference type="SAM" id="MobiDB-lite"/>
    </source>
</evidence>
<reference evidence="3" key="1">
    <citation type="submission" date="2020-11" db="EMBL/GenBank/DDBJ databases">
        <authorList>
            <person name="Tran Van P."/>
        </authorList>
    </citation>
    <scope>NUCLEOTIDE SEQUENCE</scope>
</reference>
<evidence type="ECO:0000259" key="2">
    <source>
        <dbReference type="Pfam" id="PF14051"/>
    </source>
</evidence>
<dbReference type="Proteomes" id="UP000678499">
    <property type="component" value="Unassembled WGS sequence"/>
</dbReference>
<evidence type="ECO:0000313" key="3">
    <source>
        <dbReference type="EMBL" id="CAD7274437.1"/>
    </source>
</evidence>
<dbReference type="AlphaFoldDB" id="A0A7R9GBA0"/>
<feature type="domain" description="DPF1-3 N-terminal" evidence="2">
    <location>
        <begin position="30"/>
        <end position="101"/>
    </location>
</feature>
<gene>
    <name evidence="3" type="ORF">NMOB1V02_LOCUS2268</name>
</gene>
<evidence type="ECO:0000313" key="4">
    <source>
        <dbReference type="Proteomes" id="UP000678499"/>
    </source>
</evidence>
<feature type="region of interest" description="Disordered" evidence="1">
    <location>
        <begin position="136"/>
        <end position="161"/>
    </location>
</feature>
<dbReference type="InterPro" id="IPR025750">
    <property type="entry name" value="DPF1-3_N"/>
</dbReference>
<protein>
    <recommendedName>
        <fullName evidence="2">DPF1-3 N-terminal domain-containing protein</fullName>
    </recommendedName>
</protein>
<organism evidence="3">
    <name type="scientific">Notodromas monacha</name>
    <dbReference type="NCBI Taxonomy" id="399045"/>
    <lineage>
        <taxon>Eukaryota</taxon>
        <taxon>Metazoa</taxon>
        <taxon>Ecdysozoa</taxon>
        <taxon>Arthropoda</taxon>
        <taxon>Crustacea</taxon>
        <taxon>Oligostraca</taxon>
        <taxon>Ostracoda</taxon>
        <taxon>Podocopa</taxon>
        <taxon>Podocopida</taxon>
        <taxon>Cypridocopina</taxon>
        <taxon>Cypridoidea</taxon>
        <taxon>Cyprididae</taxon>
        <taxon>Notodromas</taxon>
    </lineage>
</organism>
<feature type="compositionally biased region" description="Acidic residues" evidence="1">
    <location>
        <begin position="176"/>
        <end position="192"/>
    </location>
</feature>